<dbReference type="PANTHER" id="PTHR45835:SF99">
    <property type="entry name" value="CHROMO DOMAIN-CONTAINING PROTEIN-RELATED"/>
    <property type="match status" value="1"/>
</dbReference>
<evidence type="ECO:0000259" key="1">
    <source>
        <dbReference type="Pfam" id="PF17921"/>
    </source>
</evidence>
<reference evidence="2 3" key="1">
    <citation type="journal article" date="2019" name="G3 (Bethesda)">
        <title>Sequencing of a Wild Apple (Malus baccata) Genome Unravels the Differences Between Cultivated and Wild Apple Species Regarding Disease Resistance and Cold Tolerance.</title>
        <authorList>
            <person name="Chen X."/>
        </authorList>
    </citation>
    <scope>NUCLEOTIDE SEQUENCE [LARGE SCALE GENOMIC DNA]</scope>
    <source>
        <strain evidence="3">cv. Shandingzi</strain>
        <tissue evidence="2">Leaves</tissue>
    </source>
</reference>
<dbReference type="Proteomes" id="UP000315295">
    <property type="component" value="Unassembled WGS sequence"/>
</dbReference>
<name>A0A540NML6_MALBA</name>
<organism evidence="2 3">
    <name type="scientific">Malus baccata</name>
    <name type="common">Siberian crab apple</name>
    <name type="synonym">Pyrus baccata</name>
    <dbReference type="NCBI Taxonomy" id="106549"/>
    <lineage>
        <taxon>Eukaryota</taxon>
        <taxon>Viridiplantae</taxon>
        <taxon>Streptophyta</taxon>
        <taxon>Embryophyta</taxon>
        <taxon>Tracheophyta</taxon>
        <taxon>Spermatophyta</taxon>
        <taxon>Magnoliopsida</taxon>
        <taxon>eudicotyledons</taxon>
        <taxon>Gunneridae</taxon>
        <taxon>Pentapetalae</taxon>
        <taxon>rosids</taxon>
        <taxon>fabids</taxon>
        <taxon>Rosales</taxon>
        <taxon>Rosaceae</taxon>
        <taxon>Amygdaloideae</taxon>
        <taxon>Maleae</taxon>
        <taxon>Malus</taxon>
    </lineage>
</organism>
<dbReference type="InterPro" id="IPR036397">
    <property type="entry name" value="RNaseH_sf"/>
</dbReference>
<dbReference type="Pfam" id="PF17921">
    <property type="entry name" value="Integrase_H2C2"/>
    <property type="match status" value="1"/>
</dbReference>
<gene>
    <name evidence="2" type="ORF">C1H46_001931</name>
</gene>
<keyword evidence="3" id="KW-1185">Reference proteome</keyword>
<dbReference type="Gene3D" id="3.30.420.10">
    <property type="entry name" value="Ribonuclease H-like superfamily/Ribonuclease H"/>
    <property type="match status" value="1"/>
</dbReference>
<accession>A0A540NML6</accession>
<dbReference type="PANTHER" id="PTHR45835">
    <property type="entry name" value="YALI0A06105P"/>
    <property type="match status" value="1"/>
</dbReference>
<dbReference type="AlphaFoldDB" id="A0A540NML6"/>
<feature type="domain" description="Integrase zinc-binding" evidence="1">
    <location>
        <begin position="53"/>
        <end position="110"/>
    </location>
</feature>
<dbReference type="Gene3D" id="1.10.340.70">
    <property type="match status" value="1"/>
</dbReference>
<dbReference type="EMBL" id="VIEB01000020">
    <property type="protein sequence ID" value="TQE12278.1"/>
    <property type="molecule type" value="Genomic_DNA"/>
</dbReference>
<dbReference type="GO" id="GO:0003676">
    <property type="term" value="F:nucleic acid binding"/>
    <property type="evidence" value="ECO:0007669"/>
    <property type="project" value="InterPro"/>
</dbReference>
<dbReference type="STRING" id="106549.A0A540NML6"/>
<evidence type="ECO:0000313" key="2">
    <source>
        <dbReference type="EMBL" id="TQE12278.1"/>
    </source>
</evidence>
<evidence type="ECO:0000313" key="3">
    <source>
        <dbReference type="Proteomes" id="UP000315295"/>
    </source>
</evidence>
<protein>
    <recommendedName>
        <fullName evidence="1">Integrase zinc-binding domain-containing protein</fullName>
    </recommendedName>
</protein>
<proteinExistence type="predicted"/>
<comment type="caution">
    <text evidence="2">The sequence shown here is derived from an EMBL/GenBank/DDBJ whole genome shotgun (WGS) entry which is preliminary data.</text>
</comment>
<dbReference type="FunFam" id="1.10.340.70:FF:000001">
    <property type="entry name" value="Retrovirus-related Pol polyprotein from transposon gypsy-like Protein"/>
    <property type="match status" value="1"/>
</dbReference>
<sequence>MPVLVDRVLEAQMVDEEIQEIIQLRNEGKKKDLKIHESNGMLMQENQMYVPNNEELKKEILDEAHCSACAMHPGGTKMYHTIRPFYYWPSMKREIAEYVSRCIVCPQVKAERKKSFGQMQPLPVPQWKWENITMNFVYKLPCTHNGFDGVWVVVDRLTKSAHFIPVREKYPLNKLVKLFITKIVKYHGVPVNIIFYQDLRFTSKF</sequence>
<dbReference type="SUPFAM" id="SSF53098">
    <property type="entry name" value="Ribonuclease H-like"/>
    <property type="match status" value="1"/>
</dbReference>
<dbReference type="InterPro" id="IPR012337">
    <property type="entry name" value="RNaseH-like_sf"/>
</dbReference>
<dbReference type="InterPro" id="IPR041588">
    <property type="entry name" value="Integrase_H2C2"/>
</dbReference>